<sequence length="106" mass="12674">MTQLETPINFDARHRWFHRPDFLRQLDEEWPTEVKSVREKTGENIICHEQKTHYEYLPDMNNIAKWQVLMCTTGRVLQFTYTCPKGILRQQRNASAHGRTSIKIPF</sequence>
<accession>A0A8S3WIW1</accession>
<protein>
    <submittedName>
        <fullName evidence="1">(apollo) hypothetical protein</fullName>
    </submittedName>
</protein>
<dbReference type="EMBL" id="CAJQZP010000444">
    <property type="protein sequence ID" value="CAG4962297.1"/>
    <property type="molecule type" value="Genomic_DNA"/>
</dbReference>
<keyword evidence="2" id="KW-1185">Reference proteome</keyword>
<proteinExistence type="predicted"/>
<dbReference type="Proteomes" id="UP000691718">
    <property type="component" value="Unassembled WGS sequence"/>
</dbReference>
<reference evidence="1" key="1">
    <citation type="submission" date="2021-04" db="EMBL/GenBank/DDBJ databases">
        <authorList>
            <person name="Tunstrom K."/>
        </authorList>
    </citation>
    <scope>NUCLEOTIDE SEQUENCE</scope>
</reference>
<name>A0A8S3WIW1_PARAO</name>
<organism evidence="1 2">
    <name type="scientific">Parnassius apollo</name>
    <name type="common">Apollo butterfly</name>
    <name type="synonym">Papilio apollo</name>
    <dbReference type="NCBI Taxonomy" id="110799"/>
    <lineage>
        <taxon>Eukaryota</taxon>
        <taxon>Metazoa</taxon>
        <taxon>Ecdysozoa</taxon>
        <taxon>Arthropoda</taxon>
        <taxon>Hexapoda</taxon>
        <taxon>Insecta</taxon>
        <taxon>Pterygota</taxon>
        <taxon>Neoptera</taxon>
        <taxon>Endopterygota</taxon>
        <taxon>Lepidoptera</taxon>
        <taxon>Glossata</taxon>
        <taxon>Ditrysia</taxon>
        <taxon>Papilionoidea</taxon>
        <taxon>Papilionidae</taxon>
        <taxon>Parnassiinae</taxon>
        <taxon>Parnassini</taxon>
        <taxon>Parnassius</taxon>
        <taxon>Parnassius</taxon>
    </lineage>
</organism>
<evidence type="ECO:0000313" key="2">
    <source>
        <dbReference type="Proteomes" id="UP000691718"/>
    </source>
</evidence>
<evidence type="ECO:0000313" key="1">
    <source>
        <dbReference type="EMBL" id="CAG4962297.1"/>
    </source>
</evidence>
<comment type="caution">
    <text evidence="1">The sequence shown here is derived from an EMBL/GenBank/DDBJ whole genome shotgun (WGS) entry which is preliminary data.</text>
</comment>
<gene>
    <name evidence="1" type="ORF">PAPOLLO_LOCUS6765</name>
</gene>
<dbReference type="AlphaFoldDB" id="A0A8S3WIW1"/>